<feature type="domain" description="Major facilitator superfamily (MFS) profile" evidence="7">
    <location>
        <begin position="14"/>
        <end position="388"/>
    </location>
</feature>
<evidence type="ECO:0000256" key="6">
    <source>
        <dbReference type="SAM" id="Phobius"/>
    </source>
</evidence>
<dbReference type="EMBL" id="JAELUP010000097">
    <property type="protein sequence ID" value="MBJ6362869.1"/>
    <property type="molecule type" value="Genomic_DNA"/>
</dbReference>
<feature type="transmembrane region" description="Helical" evidence="6">
    <location>
        <begin position="139"/>
        <end position="157"/>
    </location>
</feature>
<evidence type="ECO:0000256" key="4">
    <source>
        <dbReference type="ARBA" id="ARBA00022989"/>
    </source>
</evidence>
<feature type="transmembrane region" description="Helical" evidence="6">
    <location>
        <begin position="362"/>
        <end position="384"/>
    </location>
</feature>
<reference evidence="8" key="1">
    <citation type="submission" date="2020-12" db="EMBL/GenBank/DDBJ databases">
        <authorList>
            <person name="Huq M.A."/>
        </authorList>
    </citation>
    <scope>NUCLEOTIDE SEQUENCE</scope>
    <source>
        <strain evidence="8">MAHUQ-46</strain>
    </source>
</reference>
<dbReference type="PANTHER" id="PTHR23531">
    <property type="entry name" value="QUINOLENE RESISTANCE PROTEIN NORA"/>
    <property type="match status" value="1"/>
</dbReference>
<dbReference type="InterPro" id="IPR036259">
    <property type="entry name" value="MFS_trans_sf"/>
</dbReference>
<evidence type="ECO:0000256" key="1">
    <source>
        <dbReference type="ARBA" id="ARBA00004651"/>
    </source>
</evidence>
<dbReference type="CDD" id="cd17489">
    <property type="entry name" value="MFS_YfcJ_like"/>
    <property type="match status" value="1"/>
</dbReference>
<evidence type="ECO:0000313" key="8">
    <source>
        <dbReference type="EMBL" id="MBJ6362869.1"/>
    </source>
</evidence>
<evidence type="ECO:0000313" key="9">
    <source>
        <dbReference type="Proteomes" id="UP000640274"/>
    </source>
</evidence>
<dbReference type="PROSITE" id="PS00217">
    <property type="entry name" value="SUGAR_TRANSPORT_2"/>
    <property type="match status" value="1"/>
</dbReference>
<comment type="caution">
    <text evidence="8">The sequence shown here is derived from an EMBL/GenBank/DDBJ whole genome shotgun (WGS) entry which is preliminary data.</text>
</comment>
<feature type="transmembrane region" description="Helical" evidence="6">
    <location>
        <begin position="103"/>
        <end position="127"/>
    </location>
</feature>
<evidence type="ECO:0000256" key="2">
    <source>
        <dbReference type="ARBA" id="ARBA00022448"/>
    </source>
</evidence>
<keyword evidence="5 6" id="KW-0472">Membrane</keyword>
<dbReference type="PANTHER" id="PTHR23531:SF1">
    <property type="entry name" value="QUINOLENE RESISTANCE PROTEIN NORA"/>
    <property type="match status" value="1"/>
</dbReference>
<dbReference type="InterPro" id="IPR020846">
    <property type="entry name" value="MFS_dom"/>
</dbReference>
<dbReference type="InterPro" id="IPR052714">
    <property type="entry name" value="MFS_Exporter"/>
</dbReference>
<feature type="transmembrane region" description="Helical" evidence="6">
    <location>
        <begin position="211"/>
        <end position="235"/>
    </location>
</feature>
<feature type="transmembrane region" description="Helical" evidence="6">
    <location>
        <begin position="298"/>
        <end position="316"/>
    </location>
</feature>
<dbReference type="GO" id="GO:0005886">
    <property type="term" value="C:plasma membrane"/>
    <property type="evidence" value="ECO:0007669"/>
    <property type="project" value="UniProtKB-SubCell"/>
</dbReference>
<sequence>MNSTKVNHKMWSLSFIFIVVSNALVFMIFEMLLPTLPLFVKNLGGGASQVGLVTGIFMLSAILIRPFSGLLASKMDKKFLLTFGIMINALATGAYYLSNDISMLLIIRLIHGAGFGLITTYFATLAAEIVPKQRRGEGIGYFGAGETVAISVGPMLGTMTLELYDFQRLFLGGLAVLLLAAVMAFLIKRAPEGKQLDKETEVKMKLLEKRVLFPAILILLVGIAAGGIMSFFSLYAIEKNFSQVGLFFFVIAAASFFIRLISGKLFDRYGPPIILIPGSIFSIIALSTLYIATTDFAFFTAAVFYGFGFGSLLPALKTWAINLVDEHEHVHAMATFFNFFDIGIGGGSLILGLVAAATSYQVTYIVATFIYILMFMMYVGYLVLKKQQSNKLYKLNERKSGKACV</sequence>
<feature type="transmembrane region" description="Helical" evidence="6">
    <location>
        <begin position="169"/>
        <end position="190"/>
    </location>
</feature>
<keyword evidence="2" id="KW-0813">Transport</keyword>
<dbReference type="Gene3D" id="1.20.1250.20">
    <property type="entry name" value="MFS general substrate transporter like domains"/>
    <property type="match status" value="1"/>
</dbReference>
<dbReference type="InterPro" id="IPR011701">
    <property type="entry name" value="MFS"/>
</dbReference>
<feature type="transmembrane region" description="Helical" evidence="6">
    <location>
        <begin position="79"/>
        <end position="97"/>
    </location>
</feature>
<dbReference type="Proteomes" id="UP000640274">
    <property type="component" value="Unassembled WGS sequence"/>
</dbReference>
<feature type="transmembrane region" description="Helical" evidence="6">
    <location>
        <begin position="49"/>
        <end position="67"/>
    </location>
</feature>
<proteinExistence type="predicted"/>
<dbReference type="PROSITE" id="PS50850">
    <property type="entry name" value="MFS"/>
    <property type="match status" value="1"/>
</dbReference>
<name>A0A934J6X8_9BACL</name>
<keyword evidence="4 6" id="KW-1133">Transmembrane helix</keyword>
<dbReference type="RefSeq" id="WP_199020436.1">
    <property type="nucleotide sequence ID" value="NZ_JAELUP010000097.1"/>
</dbReference>
<keyword evidence="3 6" id="KW-0812">Transmembrane</keyword>
<accession>A0A934J6X8</accession>
<dbReference type="Pfam" id="PF07690">
    <property type="entry name" value="MFS_1"/>
    <property type="match status" value="1"/>
</dbReference>
<evidence type="ECO:0000259" key="7">
    <source>
        <dbReference type="PROSITE" id="PS50850"/>
    </source>
</evidence>
<dbReference type="InterPro" id="IPR005829">
    <property type="entry name" value="Sugar_transporter_CS"/>
</dbReference>
<feature type="transmembrane region" description="Helical" evidence="6">
    <location>
        <begin position="12"/>
        <end position="29"/>
    </location>
</feature>
<dbReference type="GO" id="GO:0022857">
    <property type="term" value="F:transmembrane transporter activity"/>
    <property type="evidence" value="ECO:0007669"/>
    <property type="project" value="InterPro"/>
</dbReference>
<gene>
    <name evidence="8" type="ORF">JFN88_16755</name>
</gene>
<dbReference type="AlphaFoldDB" id="A0A934J6X8"/>
<organism evidence="8 9">
    <name type="scientific">Paenibacillus roseus</name>
    <dbReference type="NCBI Taxonomy" id="2798579"/>
    <lineage>
        <taxon>Bacteria</taxon>
        <taxon>Bacillati</taxon>
        <taxon>Bacillota</taxon>
        <taxon>Bacilli</taxon>
        <taxon>Bacillales</taxon>
        <taxon>Paenibacillaceae</taxon>
        <taxon>Paenibacillus</taxon>
    </lineage>
</organism>
<dbReference type="SUPFAM" id="SSF103473">
    <property type="entry name" value="MFS general substrate transporter"/>
    <property type="match status" value="1"/>
</dbReference>
<keyword evidence="9" id="KW-1185">Reference proteome</keyword>
<protein>
    <submittedName>
        <fullName evidence="8">MFS transporter</fullName>
    </submittedName>
</protein>
<feature type="transmembrane region" description="Helical" evidence="6">
    <location>
        <begin position="241"/>
        <end position="261"/>
    </location>
</feature>
<evidence type="ECO:0000256" key="3">
    <source>
        <dbReference type="ARBA" id="ARBA00022692"/>
    </source>
</evidence>
<evidence type="ECO:0000256" key="5">
    <source>
        <dbReference type="ARBA" id="ARBA00023136"/>
    </source>
</evidence>
<feature type="transmembrane region" description="Helical" evidence="6">
    <location>
        <begin position="273"/>
        <end position="292"/>
    </location>
</feature>
<feature type="transmembrane region" description="Helical" evidence="6">
    <location>
        <begin position="336"/>
        <end position="356"/>
    </location>
</feature>
<comment type="subcellular location">
    <subcellularLocation>
        <location evidence="1">Cell membrane</location>
        <topology evidence="1">Multi-pass membrane protein</topology>
    </subcellularLocation>
</comment>